<accession>A0AAV6K2N3</accession>
<dbReference type="PANTHER" id="PTHR31458:SF2">
    <property type="entry name" value="POLYGALACTURONASE 1 BETA-LIKE PROTEIN 2"/>
    <property type="match status" value="1"/>
</dbReference>
<dbReference type="InterPro" id="IPR051897">
    <property type="entry name" value="PG-associated_BURP"/>
</dbReference>
<name>A0AAV6K2N3_9ERIC</name>
<dbReference type="EMBL" id="JACTNZ010000006">
    <property type="protein sequence ID" value="KAG5546700.1"/>
    <property type="molecule type" value="Genomic_DNA"/>
</dbReference>
<evidence type="ECO:0000256" key="5">
    <source>
        <dbReference type="ARBA" id="ARBA00022729"/>
    </source>
</evidence>
<reference evidence="8 9" key="1">
    <citation type="submission" date="2020-08" db="EMBL/GenBank/DDBJ databases">
        <title>Plant Genome Project.</title>
        <authorList>
            <person name="Zhang R.-G."/>
        </authorList>
    </citation>
    <scope>NUCLEOTIDE SEQUENCE [LARGE SCALE GENOMIC DNA]</scope>
    <source>
        <strain evidence="8">WSP0</strain>
        <tissue evidence="8">Leaf</tissue>
    </source>
</reference>
<keyword evidence="6" id="KW-0325">Glycoprotein</keyword>
<keyword evidence="4" id="KW-0052">Apoplast</keyword>
<dbReference type="InterPro" id="IPR004873">
    <property type="entry name" value="BURP_dom"/>
</dbReference>
<evidence type="ECO:0000259" key="7">
    <source>
        <dbReference type="PROSITE" id="PS51277"/>
    </source>
</evidence>
<protein>
    <recommendedName>
        <fullName evidence="7">BURP domain-containing protein</fullName>
    </recommendedName>
</protein>
<dbReference type="Proteomes" id="UP000823749">
    <property type="component" value="Chromosome 6"/>
</dbReference>
<evidence type="ECO:0000256" key="3">
    <source>
        <dbReference type="ARBA" id="ARBA00022512"/>
    </source>
</evidence>
<evidence type="ECO:0000256" key="4">
    <source>
        <dbReference type="ARBA" id="ARBA00022523"/>
    </source>
</evidence>
<dbReference type="PROSITE" id="PS51277">
    <property type="entry name" value="BURP"/>
    <property type="match status" value="1"/>
</dbReference>
<dbReference type="AlphaFoldDB" id="A0AAV6K2N3"/>
<proteinExistence type="predicted"/>
<dbReference type="Pfam" id="PF03181">
    <property type="entry name" value="BURP"/>
    <property type="match status" value="1"/>
</dbReference>
<organism evidence="8 9">
    <name type="scientific">Rhododendron griersonianum</name>
    <dbReference type="NCBI Taxonomy" id="479676"/>
    <lineage>
        <taxon>Eukaryota</taxon>
        <taxon>Viridiplantae</taxon>
        <taxon>Streptophyta</taxon>
        <taxon>Embryophyta</taxon>
        <taxon>Tracheophyta</taxon>
        <taxon>Spermatophyta</taxon>
        <taxon>Magnoliopsida</taxon>
        <taxon>eudicotyledons</taxon>
        <taxon>Gunneridae</taxon>
        <taxon>Pentapetalae</taxon>
        <taxon>asterids</taxon>
        <taxon>Ericales</taxon>
        <taxon>Ericaceae</taxon>
        <taxon>Ericoideae</taxon>
        <taxon>Rhodoreae</taxon>
        <taxon>Rhododendron</taxon>
    </lineage>
</organism>
<evidence type="ECO:0000313" key="9">
    <source>
        <dbReference type="Proteomes" id="UP000823749"/>
    </source>
</evidence>
<evidence type="ECO:0000256" key="6">
    <source>
        <dbReference type="ARBA" id="ARBA00023180"/>
    </source>
</evidence>
<keyword evidence="3" id="KW-0134">Cell wall</keyword>
<evidence type="ECO:0000313" key="8">
    <source>
        <dbReference type="EMBL" id="KAG5546700.1"/>
    </source>
</evidence>
<dbReference type="PANTHER" id="PTHR31458">
    <property type="entry name" value="POLYGALACTURONASE 1 BETA-LIKE PROTEIN 2"/>
    <property type="match status" value="1"/>
</dbReference>
<gene>
    <name evidence="8" type="ORF">RHGRI_018767</name>
</gene>
<dbReference type="SMART" id="SM01045">
    <property type="entry name" value="BURP"/>
    <property type="match status" value="1"/>
</dbReference>
<keyword evidence="9" id="KW-1185">Reference proteome</keyword>
<keyword evidence="3" id="KW-0964">Secreted</keyword>
<evidence type="ECO:0000256" key="2">
    <source>
        <dbReference type="ARBA" id="ARBA00004271"/>
    </source>
</evidence>
<evidence type="ECO:0000256" key="1">
    <source>
        <dbReference type="ARBA" id="ARBA00004191"/>
    </source>
</evidence>
<feature type="domain" description="BURP" evidence="7">
    <location>
        <begin position="1"/>
        <end position="144"/>
    </location>
</feature>
<sequence>MRKIYQAGENSTMASMLAAAVSVCEKALSAGEKKRCVGCVEDMMDFAISTLGRNLTVLTTLNNKGSENNVMIGKVCAINDGTAVSCHQILFPYLLYYCHSVPEVQVYQAEILNPKQTSRSTTLLPSATWIRHPRVPIRYKQLKT</sequence>
<keyword evidence="5" id="KW-0732">Signal</keyword>
<comment type="caution">
    <text evidence="8">The sequence shown here is derived from an EMBL/GenBank/DDBJ whole genome shotgun (WGS) entry which is preliminary data.</text>
</comment>
<dbReference type="GO" id="GO:0048046">
    <property type="term" value="C:apoplast"/>
    <property type="evidence" value="ECO:0007669"/>
    <property type="project" value="UniProtKB-SubCell"/>
</dbReference>
<comment type="subcellular location">
    <subcellularLocation>
        <location evidence="1">Secreted</location>
        <location evidence="1">Cell wall</location>
    </subcellularLocation>
    <subcellularLocation>
        <location evidence="2">Secreted</location>
        <location evidence="2">Extracellular space</location>
        <location evidence="2">Apoplast</location>
    </subcellularLocation>
</comment>